<dbReference type="InterPro" id="IPR051200">
    <property type="entry name" value="Host-pathogen_enzymatic-act"/>
</dbReference>
<gene>
    <name evidence="2" type="ORF">TMPK1_33810</name>
</gene>
<comment type="caution">
    <text evidence="2">The sequence shown here is derived from an EMBL/GenBank/DDBJ whole genome shotgun (WGS) entry which is preliminary data.</text>
</comment>
<name>A0A8S8XEV1_9PROT</name>
<dbReference type="InterPro" id="IPR011048">
    <property type="entry name" value="Haem_d1_sf"/>
</dbReference>
<dbReference type="InterPro" id="IPR015943">
    <property type="entry name" value="WD40/YVTN_repeat-like_dom_sf"/>
</dbReference>
<sequence length="351" mass="38244">MPVDTRPMLHRAISGLLLALGFSATALAAEPLTLSGRTELPGYTGDFDHFAADIRGNRLFLAAEDHHTLEVFDLDTGKLRKTVAGFDTPHSLLYLPGANRLIVTDSGETQSRIVDTNSYKIVGTIALKPHGADAAGYDPSRKRYYVVTGGRDAKLKETFLIEIDPVTGKQYGAIKFDTDKVEAMAIEQKGDRLYINVTGKNYMAVLDKRTHAVLANWPIREAEQNAPLAFDEDNRRLFVVTRKPGKLLVLNADTGATVASFTAPERTDEVIFDKANKRIYVLGGEGYIGVFQQNDPDRYEEIARVPSAKGAKTGILVPELNRLYVALSPGEGKTGAAVLHFAVAPATGKTQ</sequence>
<dbReference type="EMBL" id="BOPV01000001">
    <property type="protein sequence ID" value="GIL41144.1"/>
    <property type="molecule type" value="Genomic_DNA"/>
</dbReference>
<accession>A0A8S8XEV1</accession>
<dbReference type="Gene3D" id="2.130.10.10">
    <property type="entry name" value="YVTN repeat-like/Quinoprotein amine dehydrogenase"/>
    <property type="match status" value="1"/>
</dbReference>
<dbReference type="Proteomes" id="UP000681075">
    <property type="component" value="Unassembled WGS sequence"/>
</dbReference>
<dbReference type="AlphaFoldDB" id="A0A8S8XEV1"/>
<dbReference type="PANTHER" id="PTHR47197">
    <property type="entry name" value="PROTEIN NIRF"/>
    <property type="match status" value="1"/>
</dbReference>
<dbReference type="SUPFAM" id="SSF51004">
    <property type="entry name" value="C-terminal (heme d1) domain of cytochrome cd1-nitrite reductase"/>
    <property type="match status" value="1"/>
</dbReference>
<feature type="signal peptide" evidence="1">
    <location>
        <begin position="1"/>
        <end position="28"/>
    </location>
</feature>
<feature type="chain" id="PRO_5035769179" evidence="1">
    <location>
        <begin position="29"/>
        <end position="351"/>
    </location>
</feature>
<proteinExistence type="predicted"/>
<keyword evidence="3" id="KW-1185">Reference proteome</keyword>
<protein>
    <submittedName>
        <fullName evidence="2">Uncharacterized protein</fullName>
    </submittedName>
</protein>
<organism evidence="2 3">
    <name type="scientific">Roseiterribacter gracilis</name>
    <dbReference type="NCBI Taxonomy" id="2812848"/>
    <lineage>
        <taxon>Bacteria</taxon>
        <taxon>Pseudomonadati</taxon>
        <taxon>Pseudomonadota</taxon>
        <taxon>Alphaproteobacteria</taxon>
        <taxon>Rhodospirillales</taxon>
        <taxon>Roseiterribacteraceae</taxon>
        <taxon>Roseiterribacter</taxon>
    </lineage>
</organism>
<reference evidence="2" key="1">
    <citation type="submission" date="2021-02" db="EMBL/GenBank/DDBJ databases">
        <title>Genome sequence of Rhodospirillales sp. strain TMPK1 isolated from soil.</title>
        <authorList>
            <person name="Nakai R."/>
            <person name="Kusada H."/>
            <person name="Tamaki H."/>
        </authorList>
    </citation>
    <scope>NUCLEOTIDE SEQUENCE</scope>
    <source>
        <strain evidence="2">TMPK1</strain>
    </source>
</reference>
<keyword evidence="1" id="KW-0732">Signal</keyword>
<evidence type="ECO:0000256" key="1">
    <source>
        <dbReference type="SAM" id="SignalP"/>
    </source>
</evidence>
<dbReference type="PANTHER" id="PTHR47197:SF3">
    <property type="entry name" value="DIHYDRO-HEME D1 DEHYDROGENASE"/>
    <property type="match status" value="1"/>
</dbReference>
<evidence type="ECO:0000313" key="2">
    <source>
        <dbReference type="EMBL" id="GIL41144.1"/>
    </source>
</evidence>
<evidence type="ECO:0000313" key="3">
    <source>
        <dbReference type="Proteomes" id="UP000681075"/>
    </source>
</evidence>
<dbReference type="RefSeq" id="WP_420244508.1">
    <property type="nucleotide sequence ID" value="NZ_BOPV01000001.1"/>
</dbReference>